<proteinExistence type="predicted"/>
<dbReference type="SUPFAM" id="SSF52047">
    <property type="entry name" value="RNI-like"/>
    <property type="match status" value="1"/>
</dbReference>
<sequence>MQSFVSRLPQELIDMIIDELDYDRDALRAMALTSSKLVDRSRTHLHHHIRVPFKSPRAVTRLEAAFMGFMPYIRIFNLEYHQKNAHCIRSARRIMHNLRHLEVVVLNLNMYEYDPELFRDFFPRDGNIRTLHLFDITFKTFHDFAHLLAHFPQLRELHMYNVTGTFSSDESVACVTEDPPSLLEAIYADEHYFADIMSDWFAFCSTEVRITRLKIFYPVTLDGAPLFRLMRKLSPTLTHLDLNLFPSGSRLTSSSDDIAVMHASFNGPLLAHMSNLQSLTFGRIPLCYPASETPSEFSPPEWILNILKYVDTSSLRQINFNCSISRLEDIKSFPFNEVLSILSARSFPLLNAISFSINDRRMFYTDLVADVTRIIYKRLPELASRNLLQVDISAEFTWAEASLHSLMLRRVMARLDRSP</sequence>
<dbReference type="EMBL" id="OZ037952">
    <property type="protein sequence ID" value="CAL1716748.1"/>
    <property type="molecule type" value="Genomic_DNA"/>
</dbReference>
<dbReference type="Gene3D" id="3.80.10.10">
    <property type="entry name" value="Ribonuclease Inhibitor"/>
    <property type="match status" value="1"/>
</dbReference>
<dbReference type="InterPro" id="IPR032675">
    <property type="entry name" value="LRR_dom_sf"/>
</dbReference>
<dbReference type="Proteomes" id="UP001497453">
    <property type="component" value="Chromosome 9"/>
</dbReference>
<evidence type="ECO:0000313" key="1">
    <source>
        <dbReference type="EMBL" id="CAL1716748.1"/>
    </source>
</evidence>
<gene>
    <name evidence="1" type="ORF">GFSPODELE1_LOCUS10898</name>
</gene>
<evidence type="ECO:0008006" key="3">
    <source>
        <dbReference type="Google" id="ProtNLM"/>
    </source>
</evidence>
<organism evidence="1 2">
    <name type="scientific">Somion occarium</name>
    <dbReference type="NCBI Taxonomy" id="3059160"/>
    <lineage>
        <taxon>Eukaryota</taxon>
        <taxon>Fungi</taxon>
        <taxon>Dikarya</taxon>
        <taxon>Basidiomycota</taxon>
        <taxon>Agaricomycotina</taxon>
        <taxon>Agaricomycetes</taxon>
        <taxon>Polyporales</taxon>
        <taxon>Cerrenaceae</taxon>
        <taxon>Somion</taxon>
    </lineage>
</organism>
<keyword evidence="2" id="KW-1185">Reference proteome</keyword>
<accession>A0ABP1E9R0</accession>
<protein>
    <recommendedName>
        <fullName evidence="3">F-box domain-containing protein</fullName>
    </recommendedName>
</protein>
<evidence type="ECO:0000313" key="2">
    <source>
        <dbReference type="Proteomes" id="UP001497453"/>
    </source>
</evidence>
<name>A0ABP1E9R0_9APHY</name>
<reference evidence="2" key="1">
    <citation type="submission" date="2024-04" db="EMBL/GenBank/DDBJ databases">
        <authorList>
            <person name="Shaw F."/>
            <person name="Minotto A."/>
        </authorList>
    </citation>
    <scope>NUCLEOTIDE SEQUENCE [LARGE SCALE GENOMIC DNA]</scope>
</reference>